<dbReference type="EMBL" id="JAKCXM010000195">
    <property type="protein sequence ID" value="KAJ0399058.1"/>
    <property type="molecule type" value="Genomic_DNA"/>
</dbReference>
<proteinExistence type="predicted"/>
<dbReference type="Proteomes" id="UP001209570">
    <property type="component" value="Unassembled WGS sequence"/>
</dbReference>
<dbReference type="InterPro" id="IPR036397">
    <property type="entry name" value="RNaseH_sf"/>
</dbReference>
<protein>
    <recommendedName>
        <fullName evidence="1">Tc1-like transposase DDE domain-containing protein</fullName>
    </recommendedName>
</protein>
<evidence type="ECO:0000313" key="2">
    <source>
        <dbReference type="EMBL" id="KAJ0399058.1"/>
    </source>
</evidence>
<reference evidence="2" key="1">
    <citation type="submission" date="2021-12" db="EMBL/GenBank/DDBJ databases">
        <title>Prjna785345.</title>
        <authorList>
            <person name="Rujirawat T."/>
            <person name="Krajaejun T."/>
        </authorList>
    </citation>
    <scope>NUCLEOTIDE SEQUENCE</scope>
    <source>
        <strain evidence="2">Pi057C3</strain>
    </source>
</reference>
<dbReference type="Pfam" id="PF13358">
    <property type="entry name" value="DDE_3"/>
    <property type="match status" value="1"/>
</dbReference>
<dbReference type="Gene3D" id="3.30.420.10">
    <property type="entry name" value="Ribonuclease H-like superfamily/Ribonuclease H"/>
    <property type="match status" value="1"/>
</dbReference>
<feature type="domain" description="Tc1-like transposase DDE" evidence="1">
    <location>
        <begin position="81"/>
        <end position="191"/>
    </location>
</feature>
<name>A0AAD5M0X5_PYTIN</name>
<evidence type="ECO:0000313" key="3">
    <source>
        <dbReference type="Proteomes" id="UP001209570"/>
    </source>
</evidence>
<organism evidence="2 3">
    <name type="scientific">Pythium insidiosum</name>
    <name type="common">Pythiosis disease agent</name>
    <dbReference type="NCBI Taxonomy" id="114742"/>
    <lineage>
        <taxon>Eukaryota</taxon>
        <taxon>Sar</taxon>
        <taxon>Stramenopiles</taxon>
        <taxon>Oomycota</taxon>
        <taxon>Peronosporomycetes</taxon>
        <taxon>Pythiales</taxon>
        <taxon>Pythiaceae</taxon>
        <taxon>Pythium</taxon>
    </lineage>
</organism>
<gene>
    <name evidence="2" type="ORF">P43SY_008678</name>
</gene>
<dbReference type="GO" id="GO:0003676">
    <property type="term" value="F:nucleic acid binding"/>
    <property type="evidence" value="ECO:0007669"/>
    <property type="project" value="InterPro"/>
</dbReference>
<keyword evidence="3" id="KW-1185">Reference proteome</keyword>
<evidence type="ECO:0000259" key="1">
    <source>
        <dbReference type="Pfam" id="PF13358"/>
    </source>
</evidence>
<sequence>MVALLEEYISLNCMYTLARMQLMLSFDTGVILSTETISRHLLNKLYTTRIEPNACINVGNKEKRRQFAAVLLEHKAAGDYIVYYDETIFNLYCKRMQRRAKQGERAIVKLPASKSPNLEVQCAVSVSDGLILHRLQRGSIQMERNASIVEAIVTKIASSVTFQTHFVGKKIVVVFDNAPTHHQTEARAIVAL</sequence>
<dbReference type="AlphaFoldDB" id="A0AAD5M0X5"/>
<comment type="caution">
    <text evidence="2">The sequence shown here is derived from an EMBL/GenBank/DDBJ whole genome shotgun (WGS) entry which is preliminary data.</text>
</comment>
<accession>A0AAD5M0X5</accession>
<dbReference type="InterPro" id="IPR038717">
    <property type="entry name" value="Tc1-like_DDE_dom"/>
</dbReference>